<keyword evidence="2" id="KW-1185">Reference proteome</keyword>
<organism evidence="2 3">
    <name type="scientific">Macrostomum lignano</name>
    <dbReference type="NCBI Taxonomy" id="282301"/>
    <lineage>
        <taxon>Eukaryota</taxon>
        <taxon>Metazoa</taxon>
        <taxon>Spiralia</taxon>
        <taxon>Lophotrochozoa</taxon>
        <taxon>Platyhelminthes</taxon>
        <taxon>Rhabditophora</taxon>
        <taxon>Macrostomorpha</taxon>
        <taxon>Macrostomida</taxon>
        <taxon>Macrostomidae</taxon>
        <taxon>Macrostomum</taxon>
    </lineage>
</organism>
<protein>
    <submittedName>
        <fullName evidence="3">Uncharacterized protein</fullName>
    </submittedName>
</protein>
<accession>A0A1I8IYW2</accession>
<feature type="compositionally biased region" description="Polar residues" evidence="1">
    <location>
        <begin position="1"/>
        <end position="10"/>
    </location>
</feature>
<dbReference type="AlphaFoldDB" id="A0A1I8IYW2"/>
<dbReference type="Proteomes" id="UP000095280">
    <property type="component" value="Unplaced"/>
</dbReference>
<evidence type="ECO:0000313" key="2">
    <source>
        <dbReference type="Proteomes" id="UP000095280"/>
    </source>
</evidence>
<feature type="compositionally biased region" description="Low complexity" evidence="1">
    <location>
        <begin position="11"/>
        <end position="29"/>
    </location>
</feature>
<sequence length="234" mass="25438">MDSGYQDTVCSSPNQPTAAAPASAHSGASIRRSCPRICGRGQPGTKQRRRSSSVGDLSKRIGEIRAAVAANCRSTCRPRTVPLLLISQWESQRARAVTVEQCGPAQNTNFPSSGLASPDTLSEYRYRPREALEFFHNKKRPFLLKLFASQSKRLLQQQQQKTSDSMMSATAYISPAVSTDFSHEMLAWYDSHRQRVASTASSSDCYCCSCCCCDSSAAAASSAGADRTELTAFL</sequence>
<name>A0A1I8IYW2_9PLAT</name>
<evidence type="ECO:0000313" key="3">
    <source>
        <dbReference type="WBParaSite" id="maker-uti_cns_0033154-snap-gene-0.2-mRNA-1"/>
    </source>
</evidence>
<evidence type="ECO:0000256" key="1">
    <source>
        <dbReference type="SAM" id="MobiDB-lite"/>
    </source>
</evidence>
<reference evidence="3" key="1">
    <citation type="submission" date="2016-11" db="UniProtKB">
        <authorList>
            <consortium name="WormBaseParasite"/>
        </authorList>
    </citation>
    <scope>IDENTIFICATION</scope>
</reference>
<proteinExistence type="predicted"/>
<feature type="region of interest" description="Disordered" evidence="1">
    <location>
        <begin position="1"/>
        <end position="57"/>
    </location>
</feature>
<dbReference type="WBParaSite" id="maker-uti_cns_0033154-snap-gene-0.2-mRNA-1">
    <property type="protein sequence ID" value="maker-uti_cns_0033154-snap-gene-0.2-mRNA-1"/>
    <property type="gene ID" value="maker-uti_cns_0033154-snap-gene-0.2"/>
</dbReference>